<comment type="similarity">
    <text evidence="1 2">Belongs to the glycosyl hydrolase 1 family.</text>
</comment>
<name>A0A7J0DNV3_9ERIC</name>
<evidence type="ECO:0000313" key="3">
    <source>
        <dbReference type="EMBL" id="GFS39136.1"/>
    </source>
</evidence>
<dbReference type="PANTHER" id="PTHR10353">
    <property type="entry name" value="GLYCOSYL HYDROLASE"/>
    <property type="match status" value="1"/>
</dbReference>
<evidence type="ECO:0000313" key="4">
    <source>
        <dbReference type="Proteomes" id="UP000585474"/>
    </source>
</evidence>
<dbReference type="EMBL" id="BJWL01000323">
    <property type="protein sequence ID" value="GFS39136.1"/>
    <property type="molecule type" value="Genomic_DNA"/>
</dbReference>
<dbReference type="Gene3D" id="3.20.20.80">
    <property type="entry name" value="Glycosidases"/>
    <property type="match status" value="2"/>
</dbReference>
<proteinExistence type="inferred from homology"/>
<dbReference type="GO" id="GO:0008422">
    <property type="term" value="F:beta-glucosidase activity"/>
    <property type="evidence" value="ECO:0007669"/>
    <property type="project" value="TreeGrafter"/>
</dbReference>
<evidence type="ECO:0000256" key="1">
    <source>
        <dbReference type="ARBA" id="ARBA00010838"/>
    </source>
</evidence>
<dbReference type="InterPro" id="IPR001360">
    <property type="entry name" value="Glyco_hydro_1"/>
</dbReference>
<dbReference type="Pfam" id="PF00232">
    <property type="entry name" value="Glyco_hydro_1"/>
    <property type="match status" value="2"/>
</dbReference>
<protein>
    <submittedName>
        <fullName evidence="3">Beta glucosidase 15</fullName>
    </submittedName>
</protein>
<dbReference type="Proteomes" id="UP000585474">
    <property type="component" value="Unassembled WGS sequence"/>
</dbReference>
<dbReference type="PANTHER" id="PTHR10353:SF175">
    <property type="entry name" value="BETA-GLUCOSIDASE 18-LIKE ISOFORM X1"/>
    <property type="match status" value="1"/>
</dbReference>
<dbReference type="AlphaFoldDB" id="A0A7J0DNV3"/>
<evidence type="ECO:0000256" key="2">
    <source>
        <dbReference type="RuleBase" id="RU003690"/>
    </source>
</evidence>
<dbReference type="OrthoDB" id="65569at2759"/>
<dbReference type="GO" id="GO:0005975">
    <property type="term" value="P:carbohydrate metabolic process"/>
    <property type="evidence" value="ECO:0007669"/>
    <property type="project" value="InterPro"/>
</dbReference>
<organism evidence="3 4">
    <name type="scientific">Actinidia rufa</name>
    <dbReference type="NCBI Taxonomy" id="165716"/>
    <lineage>
        <taxon>Eukaryota</taxon>
        <taxon>Viridiplantae</taxon>
        <taxon>Streptophyta</taxon>
        <taxon>Embryophyta</taxon>
        <taxon>Tracheophyta</taxon>
        <taxon>Spermatophyta</taxon>
        <taxon>Magnoliopsida</taxon>
        <taxon>eudicotyledons</taxon>
        <taxon>Gunneridae</taxon>
        <taxon>Pentapetalae</taxon>
        <taxon>asterids</taxon>
        <taxon>Ericales</taxon>
        <taxon>Actinidiaceae</taxon>
        <taxon>Actinidia</taxon>
    </lineage>
</organism>
<accession>A0A7J0DNV3</accession>
<dbReference type="SUPFAM" id="SSF51445">
    <property type="entry name" value="(Trans)glycosidases"/>
    <property type="match status" value="1"/>
</dbReference>
<gene>
    <name evidence="3" type="ORF">Acr_00g0061270</name>
</gene>
<keyword evidence="4" id="KW-1185">Reference proteome</keyword>
<comment type="caution">
    <text evidence="3">The sequence shown here is derived from an EMBL/GenBank/DDBJ whole genome shotgun (WGS) entry which is preliminary data.</text>
</comment>
<sequence>MKKKKETTLKDHNSQMVSSLEQPLLLLCIPRAYLEDDKTLNNWDVFTHRKGNINEENGDVADDHYHRYLEDIEIMHSLGVNAYRFSISWARVLPREDFLHLAETCFKSFGDRVKYWITITGPNLFTDMAYIRGKYPPARCSVPFGNCSVGNSDMAPLVVMHMLLAHAKAVKIYREHFLAKQGGVIGIVVCVFMNEPMTESELDWEAANQALAFNVAWLVLTF</sequence>
<dbReference type="InterPro" id="IPR017853">
    <property type="entry name" value="GH"/>
</dbReference>
<reference evidence="4" key="1">
    <citation type="submission" date="2019-07" db="EMBL/GenBank/DDBJ databases">
        <title>De Novo Assembly of kiwifruit Actinidia rufa.</title>
        <authorList>
            <person name="Sugita-Konishi S."/>
            <person name="Sato K."/>
            <person name="Mori E."/>
            <person name="Abe Y."/>
            <person name="Kisaki G."/>
            <person name="Hamano K."/>
            <person name="Suezawa K."/>
            <person name="Otani M."/>
            <person name="Fukuda T."/>
            <person name="Manabe T."/>
            <person name="Gomi K."/>
            <person name="Tabuchi M."/>
            <person name="Akimitsu K."/>
            <person name="Kataoka I."/>
        </authorList>
    </citation>
    <scope>NUCLEOTIDE SEQUENCE [LARGE SCALE GENOMIC DNA]</scope>
    <source>
        <strain evidence="4">cv. Fuchu</strain>
    </source>
</reference>